<sequence length="49" mass="5537">MPKSPTSAGQFIIYGHNKSKNQSSIYDKISNSGEKMSENWRAIALKEYT</sequence>
<dbReference type="Proteomes" id="UP000597867">
    <property type="component" value="Unassembled WGS sequence"/>
</dbReference>
<dbReference type="EMBL" id="JADEWF010000041">
    <property type="protein sequence ID" value="MBE9219652.1"/>
    <property type="molecule type" value="Genomic_DNA"/>
</dbReference>
<protein>
    <submittedName>
        <fullName evidence="1">Uncharacterized protein</fullName>
    </submittedName>
</protein>
<comment type="caution">
    <text evidence="1">The sequence shown here is derived from an EMBL/GenBank/DDBJ whole genome shotgun (WGS) entry which is preliminary data.</text>
</comment>
<evidence type="ECO:0000313" key="1">
    <source>
        <dbReference type="EMBL" id="MBE9219652.1"/>
    </source>
</evidence>
<keyword evidence="2" id="KW-1185">Reference proteome</keyword>
<name>A0ACC5Q4W0_DOLFA</name>
<proteinExistence type="predicted"/>
<organism evidence="1 2">
    <name type="scientific">Dolichospermum flos-aquae LEGE 04289</name>
    <dbReference type="NCBI Taxonomy" id="1828708"/>
    <lineage>
        <taxon>Bacteria</taxon>
        <taxon>Bacillati</taxon>
        <taxon>Cyanobacteriota</taxon>
        <taxon>Cyanophyceae</taxon>
        <taxon>Nostocales</taxon>
        <taxon>Aphanizomenonaceae</taxon>
        <taxon>Dolichospermum</taxon>
    </lineage>
</organism>
<accession>A0ACC5Q4W0</accession>
<evidence type="ECO:0000313" key="2">
    <source>
        <dbReference type="Proteomes" id="UP000597867"/>
    </source>
</evidence>
<gene>
    <name evidence="1" type="ORF">IQ222_12800</name>
</gene>
<reference evidence="1" key="1">
    <citation type="submission" date="2020-10" db="EMBL/GenBank/DDBJ databases">
        <authorList>
            <person name="Castelo-Branco R."/>
            <person name="Eusebio N."/>
            <person name="Adriana R."/>
            <person name="Vieira A."/>
            <person name="Brugerolle De Fraissinette N."/>
            <person name="Rezende De Castro R."/>
            <person name="Schneider M.P."/>
            <person name="Vasconcelos V."/>
            <person name="Leao P.N."/>
        </authorList>
    </citation>
    <scope>NUCLEOTIDE SEQUENCE</scope>
    <source>
        <strain evidence="1">LEGE 04289</strain>
    </source>
</reference>